<sequence length="367" mass="41837">MAEFSDNACLKITPEVIVMCVPKFHLWVHKPHCHAHFSFNYVPGASQTHEEMIEENWADSNKAMAQMKMIGPGAWQDTLDNIFGFYNYRVMANFDHMLANRLACAIKEACIYHNDFKRFNEGVVSYFSSILTSDWLKSIVLWEKDHSKPCLYEAMLQGKETLQEVELALAREEHENSAKASIVSVPLSLSSFLMTGIQLEEAQCTLELEVKVKSMGTVYQQLDIQRQRAALIHKINRFCGLQQVFMLKLRPVLSPSKLHHIDSPASFNTENIKLFIPLELDNGAQRTHICMLGVAATELHICEAEACDSLQKLCLGLWNRSTTHLFTVKNVISQNSTTQNQGILRTIQMNIHANKLRYHYAQYIVSS</sequence>
<dbReference type="EMBL" id="FUEG01000003">
    <property type="protein sequence ID" value="SJL01332.1"/>
    <property type="molecule type" value="Genomic_DNA"/>
</dbReference>
<proteinExistence type="predicted"/>
<organism evidence="1 2">
    <name type="scientific">Armillaria ostoyae</name>
    <name type="common">Armillaria root rot fungus</name>
    <dbReference type="NCBI Taxonomy" id="47428"/>
    <lineage>
        <taxon>Eukaryota</taxon>
        <taxon>Fungi</taxon>
        <taxon>Dikarya</taxon>
        <taxon>Basidiomycota</taxon>
        <taxon>Agaricomycotina</taxon>
        <taxon>Agaricomycetes</taxon>
        <taxon>Agaricomycetidae</taxon>
        <taxon>Agaricales</taxon>
        <taxon>Marasmiineae</taxon>
        <taxon>Physalacriaceae</taxon>
        <taxon>Armillaria</taxon>
    </lineage>
</organism>
<accession>A0A284QY61</accession>
<evidence type="ECO:0000313" key="2">
    <source>
        <dbReference type="Proteomes" id="UP000219338"/>
    </source>
</evidence>
<dbReference type="AlphaFoldDB" id="A0A284QY61"/>
<dbReference type="Proteomes" id="UP000219338">
    <property type="component" value="Unassembled WGS sequence"/>
</dbReference>
<keyword evidence="2" id="KW-1185">Reference proteome</keyword>
<evidence type="ECO:0000313" key="1">
    <source>
        <dbReference type="EMBL" id="SJL01332.1"/>
    </source>
</evidence>
<protein>
    <submittedName>
        <fullName evidence="1">Uncharacterized protein</fullName>
    </submittedName>
</protein>
<dbReference type="InterPro" id="IPR040521">
    <property type="entry name" value="KDZ"/>
</dbReference>
<gene>
    <name evidence="1" type="ORF">ARMOST_04652</name>
</gene>
<reference evidence="2" key="1">
    <citation type="journal article" date="2017" name="Nat. Ecol. Evol.">
        <title>Genome expansion and lineage-specific genetic innovations in the forest pathogenic fungi Armillaria.</title>
        <authorList>
            <person name="Sipos G."/>
            <person name="Prasanna A.N."/>
            <person name="Walter M.C."/>
            <person name="O'Connor E."/>
            <person name="Balint B."/>
            <person name="Krizsan K."/>
            <person name="Kiss B."/>
            <person name="Hess J."/>
            <person name="Varga T."/>
            <person name="Slot J."/>
            <person name="Riley R."/>
            <person name="Boka B."/>
            <person name="Rigling D."/>
            <person name="Barry K."/>
            <person name="Lee J."/>
            <person name="Mihaltcheva S."/>
            <person name="LaButti K."/>
            <person name="Lipzen A."/>
            <person name="Waldron R."/>
            <person name="Moloney N.M."/>
            <person name="Sperisen C."/>
            <person name="Kredics L."/>
            <person name="Vagvoelgyi C."/>
            <person name="Patrignani A."/>
            <person name="Fitzpatrick D."/>
            <person name="Nagy I."/>
            <person name="Doyle S."/>
            <person name="Anderson J.B."/>
            <person name="Grigoriev I.V."/>
            <person name="Gueldener U."/>
            <person name="Muensterkoetter M."/>
            <person name="Nagy L.G."/>
        </authorList>
    </citation>
    <scope>NUCLEOTIDE SEQUENCE [LARGE SCALE GENOMIC DNA]</scope>
    <source>
        <strain evidence="2">C18/9</strain>
    </source>
</reference>
<name>A0A284QY61_ARMOS</name>
<dbReference type="Pfam" id="PF18758">
    <property type="entry name" value="KDZ"/>
    <property type="match status" value="1"/>
</dbReference>
<dbReference type="OrthoDB" id="3232711at2759"/>
<dbReference type="STRING" id="47428.A0A284QY61"/>